<dbReference type="Proteomes" id="UP000002358">
    <property type="component" value="Unassembled WGS sequence"/>
</dbReference>
<dbReference type="GeneID" id="100679740"/>
<dbReference type="Gene3D" id="4.10.60.10">
    <property type="entry name" value="Zinc finger, CCHC-type"/>
    <property type="match status" value="1"/>
</dbReference>
<evidence type="ECO:0000259" key="4">
    <source>
        <dbReference type="PROSITE" id="PS50158"/>
    </source>
</evidence>
<dbReference type="InterPro" id="IPR036875">
    <property type="entry name" value="Znf_CCHC_sf"/>
</dbReference>
<accession>A0A7M7PVS8</accession>
<keyword evidence="1" id="KW-0863">Zinc-finger</keyword>
<evidence type="ECO:0000256" key="1">
    <source>
        <dbReference type="PROSITE-ProRule" id="PRU00047"/>
    </source>
</evidence>
<dbReference type="GO" id="GO:0008270">
    <property type="term" value="F:zinc ion binding"/>
    <property type="evidence" value="ECO:0007669"/>
    <property type="project" value="UniProtKB-KW"/>
</dbReference>
<dbReference type="InterPro" id="IPR001878">
    <property type="entry name" value="Znf_CCHC"/>
</dbReference>
<proteinExistence type="predicted"/>
<name>A0A7M7PVS8_NASVI</name>
<dbReference type="GO" id="GO:0003676">
    <property type="term" value="F:nucleic acid binding"/>
    <property type="evidence" value="ECO:0007669"/>
    <property type="project" value="InterPro"/>
</dbReference>
<dbReference type="PROSITE" id="PS50158">
    <property type="entry name" value="ZF_CCHC"/>
    <property type="match status" value="1"/>
</dbReference>
<dbReference type="SMART" id="SM00343">
    <property type="entry name" value="ZnF_C2HC"/>
    <property type="match status" value="2"/>
</dbReference>
<dbReference type="SUPFAM" id="SSF57756">
    <property type="entry name" value="Retrovirus zinc finger-like domains"/>
    <property type="match status" value="1"/>
</dbReference>
<feature type="domain" description="CCHC-type" evidence="4">
    <location>
        <begin position="161"/>
        <end position="177"/>
    </location>
</feature>
<feature type="compositionally biased region" description="Low complexity" evidence="3">
    <location>
        <begin position="221"/>
        <end position="233"/>
    </location>
</feature>
<feature type="coiled-coil region" evidence="2">
    <location>
        <begin position="59"/>
        <end position="101"/>
    </location>
</feature>
<keyword evidence="6" id="KW-1185">Reference proteome</keyword>
<sequence>MFLSYCTSEKCQEEERTEITKVGDPKNKRFFDFKSPKVNVFLKEVKDSKEMKDLMKEIQDKMKVVADSFESRLKEMERKAEAEMKRKLDEMNDLLKCSREEFDQLVEYGNQTKGFMSEHLIKVTSTGRAGSMPDMSGRYKANESETGTTQAPGSVMTAATKCFNCGEYGHLGCDCPRQGTNLKMCYECRQFVTHRVAQCPLRMSKSKEKSERTEYFGRPHSSQLLRNQQLRSSQRSDGRPSTRMCACASPFSLQLPSQH</sequence>
<dbReference type="KEGG" id="nvi:100679740"/>
<reference evidence="5" key="1">
    <citation type="submission" date="2021-01" db="UniProtKB">
        <authorList>
            <consortium name="EnsemblMetazoa"/>
        </authorList>
    </citation>
    <scope>IDENTIFICATION</scope>
</reference>
<dbReference type="SMR" id="A0A7M7PVS8"/>
<evidence type="ECO:0000313" key="5">
    <source>
        <dbReference type="EnsemblMetazoa" id="XP_031777279"/>
    </source>
</evidence>
<dbReference type="AlphaFoldDB" id="A0A7M7PVS8"/>
<protein>
    <recommendedName>
        <fullName evidence="4">CCHC-type domain-containing protein</fullName>
    </recommendedName>
</protein>
<feature type="region of interest" description="Disordered" evidence="3">
    <location>
        <begin position="208"/>
        <end position="243"/>
    </location>
</feature>
<keyword evidence="1" id="KW-0862">Zinc</keyword>
<evidence type="ECO:0000256" key="3">
    <source>
        <dbReference type="SAM" id="MobiDB-lite"/>
    </source>
</evidence>
<feature type="compositionally biased region" description="Basic and acidic residues" evidence="3">
    <location>
        <begin position="208"/>
        <end position="217"/>
    </location>
</feature>
<evidence type="ECO:0000313" key="6">
    <source>
        <dbReference type="Proteomes" id="UP000002358"/>
    </source>
</evidence>
<dbReference type="EnsemblMetazoa" id="XM_031921419">
    <property type="protein sequence ID" value="XP_031777279"/>
    <property type="gene ID" value="LOC100679740"/>
</dbReference>
<organism evidence="5 6">
    <name type="scientific">Nasonia vitripennis</name>
    <name type="common">Parasitic wasp</name>
    <dbReference type="NCBI Taxonomy" id="7425"/>
    <lineage>
        <taxon>Eukaryota</taxon>
        <taxon>Metazoa</taxon>
        <taxon>Ecdysozoa</taxon>
        <taxon>Arthropoda</taxon>
        <taxon>Hexapoda</taxon>
        <taxon>Insecta</taxon>
        <taxon>Pterygota</taxon>
        <taxon>Neoptera</taxon>
        <taxon>Endopterygota</taxon>
        <taxon>Hymenoptera</taxon>
        <taxon>Apocrita</taxon>
        <taxon>Proctotrupomorpha</taxon>
        <taxon>Chalcidoidea</taxon>
        <taxon>Pteromalidae</taxon>
        <taxon>Pteromalinae</taxon>
        <taxon>Nasonia</taxon>
    </lineage>
</organism>
<dbReference type="RefSeq" id="XP_031777279.1">
    <property type="nucleotide sequence ID" value="XM_031921419.1"/>
</dbReference>
<keyword evidence="1" id="KW-0479">Metal-binding</keyword>
<evidence type="ECO:0000256" key="2">
    <source>
        <dbReference type="SAM" id="Coils"/>
    </source>
</evidence>
<keyword evidence="2" id="KW-0175">Coiled coil</keyword>